<dbReference type="Pfam" id="PF05652">
    <property type="entry name" value="DcpS"/>
    <property type="match status" value="1"/>
</dbReference>
<dbReference type="GO" id="GO:0000290">
    <property type="term" value="P:deadenylation-dependent decapping of nuclear-transcribed mRNA"/>
    <property type="evidence" value="ECO:0007669"/>
    <property type="project" value="InterPro"/>
</dbReference>
<dbReference type="Gene3D" id="3.30.428.10">
    <property type="entry name" value="HIT-like"/>
    <property type="match status" value="1"/>
</dbReference>
<feature type="active site" description="Nucleophile" evidence="2">
    <location>
        <position position="197"/>
    </location>
</feature>
<comment type="caution">
    <text evidence="4">The sequence shown here is derived from an EMBL/GenBank/DDBJ whole genome shotgun (WGS) entry which is preliminary data.</text>
</comment>
<dbReference type="GO" id="GO:0000932">
    <property type="term" value="C:P-body"/>
    <property type="evidence" value="ECO:0007669"/>
    <property type="project" value="TreeGrafter"/>
</dbReference>
<dbReference type="SUPFAM" id="SSF54197">
    <property type="entry name" value="HIT-like"/>
    <property type="match status" value="1"/>
</dbReference>
<dbReference type="HOGENOM" id="CLU_041045_1_0_1"/>
<proteinExistence type="inferred from homology"/>
<sequence length="269" mass="30939">MDLVRAFKPVKVLSHDPVAHSIVLLGTTSHAHGDQAILILKKTSFSLDSIEQIAWEKLESLESNDIYTQQRLKLVRETPELYESIVRPYIDSFPSERTNWVRNILTYKTESEKLLYDCPDFVILPDFKWDIKDVNTLYLQAIVRDGTIKSLRDIRYSHLAMLRQIRSQATKVAAKWGIESGGLRLYVHYQPSYYHFHVHIVQVNYTGFPGTSIGQAHLLDDIISLLEVHGNLQPPIFQKLALSYTLGEFHALYEPMTNALAQLEMVDQE</sequence>
<dbReference type="STRING" id="1109443.G4TDX4"/>
<dbReference type="FunCoup" id="G4TDX4">
    <property type="interactions" value="441"/>
</dbReference>
<dbReference type="InterPro" id="IPR008594">
    <property type="entry name" value="DcpS/DCS2"/>
</dbReference>
<keyword evidence="5" id="KW-1185">Reference proteome</keyword>
<comment type="similarity">
    <text evidence="1">Belongs to the HIT family.</text>
</comment>
<dbReference type="InterPro" id="IPR011145">
    <property type="entry name" value="Scavenger_mRNA_decap_enz_N"/>
</dbReference>
<name>G4TDX4_SERID</name>
<dbReference type="AlphaFoldDB" id="G4TDX4"/>
<dbReference type="GO" id="GO:0005634">
    <property type="term" value="C:nucleus"/>
    <property type="evidence" value="ECO:0007669"/>
    <property type="project" value="TreeGrafter"/>
</dbReference>
<organism evidence="4 5">
    <name type="scientific">Serendipita indica (strain DSM 11827)</name>
    <name type="common">Root endophyte fungus</name>
    <name type="synonym">Piriformospora indica</name>
    <dbReference type="NCBI Taxonomy" id="1109443"/>
    <lineage>
        <taxon>Eukaryota</taxon>
        <taxon>Fungi</taxon>
        <taxon>Dikarya</taxon>
        <taxon>Basidiomycota</taxon>
        <taxon>Agaricomycotina</taxon>
        <taxon>Agaricomycetes</taxon>
        <taxon>Sebacinales</taxon>
        <taxon>Serendipitaceae</taxon>
        <taxon>Serendipita</taxon>
    </lineage>
</organism>
<evidence type="ECO:0000313" key="5">
    <source>
        <dbReference type="Proteomes" id="UP000007148"/>
    </source>
</evidence>
<reference evidence="4 5" key="1">
    <citation type="journal article" date="2011" name="PLoS Pathog.">
        <title>Endophytic Life Strategies Decoded by Genome and Transcriptome Analyses of the Mutualistic Root Symbiont Piriformospora indica.</title>
        <authorList>
            <person name="Zuccaro A."/>
            <person name="Lahrmann U."/>
            <person name="Guldener U."/>
            <person name="Langen G."/>
            <person name="Pfiffi S."/>
            <person name="Biedenkopf D."/>
            <person name="Wong P."/>
            <person name="Samans B."/>
            <person name="Grimm C."/>
            <person name="Basiewicz M."/>
            <person name="Murat C."/>
            <person name="Martin F."/>
            <person name="Kogel K.H."/>
        </authorList>
    </citation>
    <scope>NUCLEOTIDE SEQUENCE [LARGE SCALE GENOMIC DNA]</scope>
    <source>
        <strain evidence="4 5">DSM 11827</strain>
    </source>
</reference>
<dbReference type="EMBL" id="CAFZ01000057">
    <property type="protein sequence ID" value="CCA69534.1"/>
    <property type="molecule type" value="Genomic_DNA"/>
</dbReference>
<dbReference type="GO" id="GO:0016787">
    <property type="term" value="F:hydrolase activity"/>
    <property type="evidence" value="ECO:0007669"/>
    <property type="project" value="InterPro"/>
</dbReference>
<dbReference type="PIRSF" id="PIRSF028973">
    <property type="entry name" value="Scavenger_mRNA_decap_enz"/>
    <property type="match status" value="1"/>
</dbReference>
<evidence type="ECO:0000256" key="3">
    <source>
        <dbReference type="PIRSR" id="PIRSR028973-2"/>
    </source>
</evidence>
<gene>
    <name evidence="4" type="ORF">PIIN_03473</name>
</gene>
<dbReference type="Pfam" id="PF11969">
    <property type="entry name" value="DcpS_C"/>
    <property type="match status" value="1"/>
</dbReference>
<dbReference type="OrthoDB" id="10264956at2759"/>
<evidence type="ECO:0000256" key="1">
    <source>
        <dbReference type="ARBA" id="ARBA00010208"/>
    </source>
</evidence>
<dbReference type="InParanoid" id="G4TDX4"/>
<dbReference type="Proteomes" id="UP000007148">
    <property type="component" value="Unassembled WGS sequence"/>
</dbReference>
<dbReference type="PANTHER" id="PTHR12978">
    <property type="entry name" value="HISTIDINE TRIAD HIT PROTEIN MEMBER"/>
    <property type="match status" value="1"/>
</dbReference>
<feature type="binding site" evidence="3">
    <location>
        <position position="100"/>
    </location>
    <ligand>
        <name>substrate</name>
    </ligand>
</feature>
<evidence type="ECO:0000313" key="4">
    <source>
        <dbReference type="EMBL" id="CCA69534.1"/>
    </source>
</evidence>
<feature type="binding site" evidence="3">
    <location>
        <position position="110"/>
    </location>
    <ligand>
        <name>substrate</name>
    </ligand>
</feature>
<dbReference type="SUPFAM" id="SSF102860">
    <property type="entry name" value="mRNA decapping enzyme DcpS N-terminal domain"/>
    <property type="match status" value="1"/>
</dbReference>
<dbReference type="GO" id="GO:0000340">
    <property type="term" value="F:RNA 7-methylguanosine cap binding"/>
    <property type="evidence" value="ECO:0007669"/>
    <property type="project" value="TreeGrafter"/>
</dbReference>
<feature type="binding site" evidence="3">
    <location>
        <position position="128"/>
    </location>
    <ligand>
        <name>substrate</name>
    </ligand>
</feature>
<feature type="binding site" evidence="3">
    <location>
        <begin position="188"/>
        <end position="199"/>
    </location>
    <ligand>
        <name>substrate</name>
    </ligand>
</feature>
<dbReference type="InterPro" id="IPR036265">
    <property type="entry name" value="HIT-like_sf"/>
</dbReference>
<protein>
    <submittedName>
        <fullName evidence="4">Uncharacterized protein</fullName>
    </submittedName>
</protein>
<accession>G4TDX4</accession>
<dbReference type="eggNOG" id="KOG3969">
    <property type="taxonomic scope" value="Eukaryota"/>
</dbReference>
<evidence type="ECO:0000256" key="2">
    <source>
        <dbReference type="PIRSR" id="PIRSR028973-1"/>
    </source>
</evidence>
<feature type="binding site" evidence="3">
    <location>
        <position position="126"/>
    </location>
    <ligand>
        <name>substrate</name>
    </ligand>
</feature>
<dbReference type="PANTHER" id="PTHR12978:SF0">
    <property type="entry name" value="M7GPPPX DIPHOSPHATASE"/>
    <property type="match status" value="1"/>
</dbReference>